<dbReference type="OrthoDB" id="381190at2759"/>
<dbReference type="PANTHER" id="PTHR34775:SF4">
    <property type="entry name" value="TRANSMEMBRANE PROTEIN"/>
    <property type="match status" value="1"/>
</dbReference>
<evidence type="ECO:0000313" key="2">
    <source>
        <dbReference type="EMBL" id="PHT27065.1"/>
    </source>
</evidence>
<feature type="region of interest" description="Disordered" evidence="1">
    <location>
        <begin position="153"/>
        <end position="195"/>
    </location>
</feature>
<dbReference type="Proteomes" id="UP000224567">
    <property type="component" value="Unassembled WGS sequence"/>
</dbReference>
<reference evidence="3" key="2">
    <citation type="journal article" date="2017" name="J. Anim. Genet.">
        <title>Multiple reference genome sequences of hot pepper reveal the massive evolution of plant disease resistance genes by retroduplication.</title>
        <authorList>
            <person name="Kim S."/>
            <person name="Park J."/>
            <person name="Yeom S.-I."/>
            <person name="Kim Y.-M."/>
            <person name="Seo E."/>
            <person name="Kim K.-T."/>
            <person name="Kim M.-S."/>
            <person name="Lee J.M."/>
            <person name="Cheong K."/>
            <person name="Shin H.-S."/>
            <person name="Kim S.-B."/>
            <person name="Han K."/>
            <person name="Lee J."/>
            <person name="Park M."/>
            <person name="Lee H.-A."/>
            <person name="Lee H.-Y."/>
            <person name="Lee Y."/>
            <person name="Oh S."/>
            <person name="Lee J.H."/>
            <person name="Choi E."/>
            <person name="Choi E."/>
            <person name="Lee S.E."/>
            <person name="Jeon J."/>
            <person name="Kim H."/>
            <person name="Choi G."/>
            <person name="Song H."/>
            <person name="Lee J."/>
            <person name="Lee S.-C."/>
            <person name="Kwon J.-K."/>
            <person name="Lee H.-Y."/>
            <person name="Koo N."/>
            <person name="Hong Y."/>
            <person name="Kim R.W."/>
            <person name="Kang W.-H."/>
            <person name="Huh J.H."/>
            <person name="Kang B.-C."/>
            <person name="Yang T.-J."/>
            <person name="Lee Y.-H."/>
            <person name="Bennetzen J.L."/>
            <person name="Choi D."/>
        </authorList>
    </citation>
    <scope>NUCLEOTIDE SEQUENCE [LARGE SCALE GENOMIC DNA]</scope>
    <source>
        <strain evidence="3">cv. PBC81</strain>
    </source>
</reference>
<accession>A0A2G2V269</accession>
<feature type="compositionally biased region" description="Acidic residues" evidence="1">
    <location>
        <begin position="164"/>
        <end position="195"/>
    </location>
</feature>
<dbReference type="STRING" id="33114.A0A2G2V269"/>
<organism evidence="2 3">
    <name type="scientific">Capsicum baccatum</name>
    <name type="common">Peruvian pepper</name>
    <dbReference type="NCBI Taxonomy" id="33114"/>
    <lineage>
        <taxon>Eukaryota</taxon>
        <taxon>Viridiplantae</taxon>
        <taxon>Streptophyta</taxon>
        <taxon>Embryophyta</taxon>
        <taxon>Tracheophyta</taxon>
        <taxon>Spermatophyta</taxon>
        <taxon>Magnoliopsida</taxon>
        <taxon>eudicotyledons</taxon>
        <taxon>Gunneridae</taxon>
        <taxon>Pentapetalae</taxon>
        <taxon>asterids</taxon>
        <taxon>lamiids</taxon>
        <taxon>Solanales</taxon>
        <taxon>Solanaceae</taxon>
        <taxon>Solanoideae</taxon>
        <taxon>Capsiceae</taxon>
        <taxon>Capsicum</taxon>
    </lineage>
</organism>
<name>A0A2G2V269_CAPBA</name>
<keyword evidence="3" id="KW-1185">Reference proteome</keyword>
<comment type="caution">
    <text evidence="2">The sequence shown here is derived from an EMBL/GenBank/DDBJ whole genome shotgun (WGS) entry which is preliminary data.</text>
</comment>
<dbReference type="EMBL" id="MLFT02000550">
    <property type="protein sequence ID" value="PHT27065.1"/>
    <property type="molecule type" value="Genomic_DNA"/>
</dbReference>
<gene>
    <name evidence="2" type="ORF">CQW23_33325</name>
</gene>
<protein>
    <submittedName>
        <fullName evidence="2">Uncharacterized protein</fullName>
    </submittedName>
</protein>
<evidence type="ECO:0000256" key="1">
    <source>
        <dbReference type="SAM" id="MobiDB-lite"/>
    </source>
</evidence>
<proteinExistence type="predicted"/>
<sequence length="195" mass="21841">MGPTMEPHVRGLLDSMFSSGLSLTLVEALEQITESIPPLLLTIQNRLLKCISTILSRSHHSIPRQSTSVSRGHIATVTPQVPELSGIALVQLALRTLARFNFKQFCGEAVSYFSKLINDLGRIDDVHPIKFMNLIALEESRNIYHGYLKGSTGSEELDKKFEPIDLEEDEESEIEPDEEEFQMNADLDDDGEVEI</sequence>
<evidence type="ECO:0000313" key="3">
    <source>
        <dbReference type="Proteomes" id="UP000224567"/>
    </source>
</evidence>
<reference evidence="2 3" key="1">
    <citation type="journal article" date="2017" name="Genome Biol.">
        <title>New reference genome sequences of hot pepper reveal the massive evolution of plant disease-resistance genes by retroduplication.</title>
        <authorList>
            <person name="Kim S."/>
            <person name="Park J."/>
            <person name="Yeom S.I."/>
            <person name="Kim Y.M."/>
            <person name="Seo E."/>
            <person name="Kim K.T."/>
            <person name="Kim M.S."/>
            <person name="Lee J.M."/>
            <person name="Cheong K."/>
            <person name="Shin H.S."/>
            <person name="Kim S.B."/>
            <person name="Han K."/>
            <person name="Lee J."/>
            <person name="Park M."/>
            <person name="Lee H.A."/>
            <person name="Lee H.Y."/>
            <person name="Lee Y."/>
            <person name="Oh S."/>
            <person name="Lee J.H."/>
            <person name="Choi E."/>
            <person name="Choi E."/>
            <person name="Lee S.E."/>
            <person name="Jeon J."/>
            <person name="Kim H."/>
            <person name="Choi G."/>
            <person name="Song H."/>
            <person name="Lee J."/>
            <person name="Lee S.C."/>
            <person name="Kwon J.K."/>
            <person name="Lee H.Y."/>
            <person name="Koo N."/>
            <person name="Hong Y."/>
            <person name="Kim R.W."/>
            <person name="Kang W.H."/>
            <person name="Huh J.H."/>
            <person name="Kang B.C."/>
            <person name="Yang T.J."/>
            <person name="Lee Y.H."/>
            <person name="Bennetzen J.L."/>
            <person name="Choi D."/>
        </authorList>
    </citation>
    <scope>NUCLEOTIDE SEQUENCE [LARGE SCALE GENOMIC DNA]</scope>
    <source>
        <strain evidence="3">cv. PBC81</strain>
    </source>
</reference>
<dbReference type="PANTHER" id="PTHR34775">
    <property type="entry name" value="TRANSMEMBRANE PROTEIN"/>
    <property type="match status" value="1"/>
</dbReference>
<dbReference type="AlphaFoldDB" id="A0A2G2V269"/>